<dbReference type="KEGG" id="aali:118457658"/>
<dbReference type="Proteomes" id="UP000069272">
    <property type="component" value="Chromosome 2R"/>
</dbReference>
<feature type="coiled-coil region" evidence="1">
    <location>
        <begin position="271"/>
        <end position="298"/>
    </location>
</feature>
<sequence length="329" mass="34904">MASSAATTASTESPTVVADDLQMPSPARSDSPLSPRPSGGGGAIPPVANFSVINYVGKSQKQSTVCRLSGRSRMAPYGKSSPRPCVISGLEPQVDETTSSSSTSSTSEFSCASSSSISNNGSIVSNSNSSSSSSSSTCSVANINCGSSSEPSDPMDSIDSTEDGSSSSLGGHRVRSRRSMSVSSSGCSSSMEDRNCDFSPLGSIVSCRCNSYSMSDFDDDGFREDSSVSTAYAVLSASRSYQSHHPLHHHHQNVPHHPNNHKGLFDIALKTVRLIRRNQELQLRLSQLQEETNAFIESVMANPENETLRSQFYGPQSKPRITAPVTVQK</sequence>
<proteinExistence type="predicted"/>
<evidence type="ECO:0000313" key="3">
    <source>
        <dbReference type="EnsemblMetazoa" id="AALB008241-PA"/>
    </source>
</evidence>
<organism evidence="3 4">
    <name type="scientific">Anopheles albimanus</name>
    <name type="common">New world malaria mosquito</name>
    <dbReference type="NCBI Taxonomy" id="7167"/>
    <lineage>
        <taxon>Eukaryota</taxon>
        <taxon>Metazoa</taxon>
        <taxon>Ecdysozoa</taxon>
        <taxon>Arthropoda</taxon>
        <taxon>Hexapoda</taxon>
        <taxon>Insecta</taxon>
        <taxon>Pterygota</taxon>
        <taxon>Neoptera</taxon>
        <taxon>Endopterygota</taxon>
        <taxon>Diptera</taxon>
        <taxon>Nematocera</taxon>
        <taxon>Culicoidea</taxon>
        <taxon>Culicidae</taxon>
        <taxon>Anophelinae</taxon>
        <taxon>Anopheles</taxon>
    </lineage>
</organism>
<feature type="compositionally biased region" description="Low complexity" evidence="2">
    <location>
        <begin position="179"/>
        <end position="190"/>
    </location>
</feature>
<feature type="region of interest" description="Disordered" evidence="2">
    <location>
        <begin position="1"/>
        <end position="46"/>
    </location>
</feature>
<dbReference type="EnsemblMetazoa" id="AALB008241-RA">
    <property type="protein sequence ID" value="AALB008241-PA"/>
    <property type="gene ID" value="AALB008241"/>
</dbReference>
<dbReference type="GeneID" id="118457658"/>
<feature type="region of interest" description="Disordered" evidence="2">
    <location>
        <begin position="59"/>
        <end position="193"/>
    </location>
</feature>
<keyword evidence="1" id="KW-0175">Coiled coil</keyword>
<feature type="compositionally biased region" description="Low complexity" evidence="2">
    <location>
        <begin position="96"/>
        <end position="142"/>
    </location>
</feature>
<reference evidence="3 4" key="1">
    <citation type="journal article" date="2017" name="G3 (Bethesda)">
        <title>The Physical Genome Mapping of Anopheles albimanus Corrected Scaffold Misassemblies and Identified Interarm Rearrangements in Genus Anopheles.</title>
        <authorList>
            <person name="Artemov G.N."/>
            <person name="Peery A.N."/>
            <person name="Jiang X."/>
            <person name="Tu Z."/>
            <person name="Stegniy V.N."/>
            <person name="Sharakhova M.V."/>
            <person name="Sharakhov I.V."/>
        </authorList>
    </citation>
    <scope>NUCLEOTIDE SEQUENCE [LARGE SCALE GENOMIC DNA]</scope>
    <source>
        <strain evidence="3 4">ALBI9_A</strain>
    </source>
</reference>
<dbReference type="CTD" id="85457"/>
<feature type="compositionally biased region" description="Low complexity" evidence="2">
    <location>
        <begin position="24"/>
        <end position="37"/>
    </location>
</feature>
<evidence type="ECO:0000256" key="1">
    <source>
        <dbReference type="SAM" id="Coils"/>
    </source>
</evidence>
<dbReference type="AlphaFoldDB" id="A0A8W7JW22"/>
<evidence type="ECO:0000313" key="4">
    <source>
        <dbReference type="Proteomes" id="UP000069272"/>
    </source>
</evidence>
<feature type="compositionally biased region" description="Low complexity" evidence="2">
    <location>
        <begin position="1"/>
        <end position="15"/>
    </location>
</feature>
<reference evidence="3" key="2">
    <citation type="submission" date="2022-08" db="UniProtKB">
        <authorList>
            <consortium name="EnsemblMetazoa"/>
        </authorList>
    </citation>
    <scope>IDENTIFICATION</scope>
    <source>
        <strain evidence="3">STECLA/ALBI9_A</strain>
    </source>
</reference>
<name>A0A8W7JW22_ANOAL</name>
<keyword evidence="4" id="KW-1185">Reference proteome</keyword>
<dbReference type="OrthoDB" id="6374619at2759"/>
<evidence type="ECO:0000256" key="2">
    <source>
        <dbReference type="SAM" id="MobiDB-lite"/>
    </source>
</evidence>
<dbReference type="RefSeq" id="XP_035775295.1">
    <property type="nucleotide sequence ID" value="XM_035919402.1"/>
</dbReference>
<accession>A0A8W7JW22</accession>
<protein>
    <submittedName>
        <fullName evidence="3">Uncharacterized protein</fullName>
    </submittedName>
</protein>